<name>A0AAN6DZS2_9EURO</name>
<feature type="domain" description="Xylanolytic transcriptional activator regulatory" evidence="7">
    <location>
        <begin position="274"/>
        <end position="354"/>
    </location>
</feature>
<dbReference type="PANTHER" id="PTHR47338">
    <property type="entry name" value="ZN(II)2CYS6 TRANSCRIPTION FACTOR (EUROFUNG)-RELATED"/>
    <property type="match status" value="1"/>
</dbReference>
<feature type="compositionally biased region" description="Polar residues" evidence="6">
    <location>
        <begin position="418"/>
        <end position="427"/>
    </location>
</feature>
<dbReference type="SMART" id="SM00906">
    <property type="entry name" value="Fungal_trans"/>
    <property type="match status" value="1"/>
</dbReference>
<feature type="region of interest" description="Disordered" evidence="6">
    <location>
        <begin position="626"/>
        <end position="654"/>
    </location>
</feature>
<keyword evidence="2" id="KW-0479">Metal-binding</keyword>
<keyword evidence="4" id="KW-0804">Transcription</keyword>
<dbReference type="PANTHER" id="PTHR47338:SF10">
    <property type="entry name" value="TRANSCRIPTION FACTOR DOMAIN-CONTAINING PROTEIN-RELATED"/>
    <property type="match status" value="1"/>
</dbReference>
<accession>A0AAN6DZS2</accession>
<dbReference type="InterPro" id="IPR050815">
    <property type="entry name" value="TF_fung"/>
</dbReference>
<feature type="compositionally biased region" description="Polar residues" evidence="6">
    <location>
        <begin position="134"/>
        <end position="143"/>
    </location>
</feature>
<feature type="compositionally biased region" description="Basic and acidic residues" evidence="6">
    <location>
        <begin position="119"/>
        <end position="133"/>
    </location>
</feature>
<comment type="caution">
    <text evidence="8">The sequence shown here is derived from an EMBL/GenBank/DDBJ whole genome shotgun (WGS) entry which is preliminary data.</text>
</comment>
<organism evidence="8 9">
    <name type="scientific">Exophiala viscosa</name>
    <dbReference type="NCBI Taxonomy" id="2486360"/>
    <lineage>
        <taxon>Eukaryota</taxon>
        <taxon>Fungi</taxon>
        <taxon>Dikarya</taxon>
        <taxon>Ascomycota</taxon>
        <taxon>Pezizomycotina</taxon>
        <taxon>Eurotiomycetes</taxon>
        <taxon>Chaetothyriomycetidae</taxon>
        <taxon>Chaetothyriales</taxon>
        <taxon>Herpotrichiellaceae</taxon>
        <taxon>Exophiala</taxon>
    </lineage>
</organism>
<dbReference type="EMBL" id="MU404353">
    <property type="protein sequence ID" value="KAI1613895.1"/>
    <property type="molecule type" value="Genomic_DNA"/>
</dbReference>
<evidence type="ECO:0000313" key="8">
    <source>
        <dbReference type="EMBL" id="KAI1613895.1"/>
    </source>
</evidence>
<protein>
    <submittedName>
        <fullName evidence="8">Fungal-specific transcription factor domain-containing protein</fullName>
    </submittedName>
</protein>
<gene>
    <name evidence="8" type="ORF">EDD36DRAFT_486665</name>
</gene>
<evidence type="ECO:0000256" key="2">
    <source>
        <dbReference type="ARBA" id="ARBA00022723"/>
    </source>
</evidence>
<dbReference type="Pfam" id="PF04082">
    <property type="entry name" value="Fungal_trans"/>
    <property type="match status" value="1"/>
</dbReference>
<dbReference type="GO" id="GO:0006351">
    <property type="term" value="P:DNA-templated transcription"/>
    <property type="evidence" value="ECO:0007669"/>
    <property type="project" value="InterPro"/>
</dbReference>
<dbReference type="GO" id="GO:0005634">
    <property type="term" value="C:nucleus"/>
    <property type="evidence" value="ECO:0007669"/>
    <property type="project" value="UniProtKB-SubCell"/>
</dbReference>
<dbReference type="GO" id="GO:0000981">
    <property type="term" value="F:DNA-binding transcription factor activity, RNA polymerase II-specific"/>
    <property type="evidence" value="ECO:0007669"/>
    <property type="project" value="InterPro"/>
</dbReference>
<sequence>MSENNFSDEDGSQLRSTIACHVCRKRKQSLQQCEYPERPLRPGPKIGSTQNPRKRKNRASDVDKEQSQQHAGQLPSPPQQSHSDTSKTGPPTSQDVSEAPESPGRRATDIQTLGFIIHPSHESCSPEKRKDDSPGSNRHSQHGSYVTSSCYALGFNPALLNHFIDKFFENFTSFQLFRPGDLRSLLHSVETSNQCKALLAAILLFATKNQDEEDDPSLQQRQHNLSSSHLVDQALKLVDQSFYECEDSPVSLPLLQAVILLTHWLLIQGVRGRAWRYLRVAVGSAYELNMHLIDANKREDDKIDPDVWCEEEERRRAWWAIWEMDVFASVIRRCPTGIDWSQNETFLPAEDENWYRGEPQKSCILRQDLVERYKFLEASGNKSSKAWFIVVNSLMKDAQKITSPIGVDKDPSPVCHSGDNQFNSSTDDSLRKPPPCKESLNRLLMIYNTLQCTTMALPRSSKYRNQYLSFGTRELDPQMALKSRLQDSAIYSIHSMAQLTKLMISKYYLFNNDLRGLSKKDPRRRTARTQALEQYSESSDEIVSLVGRSYEEQYKFVNPFIANTIWLAGAVQLLYRELAPLDKSDRDYTSSKLDLLSMTYNKFVKYWNMSTTLQKNLEVVESEIRNLQSDGRKPDSGSRARRPSAARRKSFKDPAAMAATGEVRWGQIQHEGRHEPCLKHCTILAQTDAESLIVGIGQLQNDTANGQRGPWPTVPGKANNLFRDASAQFEQMAANLFSNASAPGPNSNDVDAFLASNTTTMAQMPVMNQPMPSSNGIGTQGDLPLFASTGTEAELSPDFYVGDLSAANPDLSQYFGDILSGGYMA</sequence>
<feature type="compositionally biased region" description="Polar residues" evidence="6">
    <location>
        <begin position="79"/>
        <end position="96"/>
    </location>
</feature>
<evidence type="ECO:0000256" key="4">
    <source>
        <dbReference type="ARBA" id="ARBA00023163"/>
    </source>
</evidence>
<evidence type="ECO:0000313" key="9">
    <source>
        <dbReference type="Proteomes" id="UP001203852"/>
    </source>
</evidence>
<feature type="region of interest" description="Disordered" evidence="6">
    <location>
        <begin position="26"/>
        <end position="105"/>
    </location>
</feature>
<evidence type="ECO:0000256" key="3">
    <source>
        <dbReference type="ARBA" id="ARBA00023015"/>
    </source>
</evidence>
<reference evidence="8" key="1">
    <citation type="journal article" date="2022" name="bioRxiv">
        <title>Deciphering the potential niche of two novel black yeast fungi from a biological soil crust based on their genomes, phenotypes, and melanin regulation.</title>
        <authorList>
            <consortium name="DOE Joint Genome Institute"/>
            <person name="Carr E.C."/>
            <person name="Barton Q."/>
            <person name="Grambo S."/>
            <person name="Sullivan M."/>
            <person name="Renfro C.M."/>
            <person name="Kuo A."/>
            <person name="Pangilinan J."/>
            <person name="Lipzen A."/>
            <person name="Keymanesh K."/>
            <person name="Savage E."/>
            <person name="Barry K."/>
            <person name="Grigoriev I.V."/>
            <person name="Riekhof W.R."/>
            <person name="Harris S.S."/>
        </authorList>
    </citation>
    <scope>NUCLEOTIDE SEQUENCE</scope>
    <source>
        <strain evidence="8">JF 03-4F</strain>
    </source>
</reference>
<evidence type="ECO:0000256" key="1">
    <source>
        <dbReference type="ARBA" id="ARBA00004123"/>
    </source>
</evidence>
<keyword evidence="3" id="KW-0805">Transcription regulation</keyword>
<evidence type="ECO:0000256" key="5">
    <source>
        <dbReference type="ARBA" id="ARBA00023242"/>
    </source>
</evidence>
<dbReference type="InterPro" id="IPR007219">
    <property type="entry name" value="XnlR_reg_dom"/>
</dbReference>
<feature type="region of interest" description="Disordered" evidence="6">
    <location>
        <begin position="117"/>
        <end position="143"/>
    </location>
</feature>
<dbReference type="GO" id="GO:0003677">
    <property type="term" value="F:DNA binding"/>
    <property type="evidence" value="ECO:0007669"/>
    <property type="project" value="InterPro"/>
</dbReference>
<proteinExistence type="predicted"/>
<keyword evidence="5" id="KW-0539">Nucleus</keyword>
<feature type="compositionally biased region" description="Basic residues" evidence="6">
    <location>
        <begin position="639"/>
        <end position="650"/>
    </location>
</feature>
<comment type="subcellular location">
    <subcellularLocation>
        <location evidence="1">Nucleus</location>
    </subcellularLocation>
</comment>
<evidence type="ECO:0000259" key="7">
    <source>
        <dbReference type="SMART" id="SM00906"/>
    </source>
</evidence>
<evidence type="ECO:0000256" key="6">
    <source>
        <dbReference type="SAM" id="MobiDB-lite"/>
    </source>
</evidence>
<dbReference type="GO" id="GO:0008270">
    <property type="term" value="F:zinc ion binding"/>
    <property type="evidence" value="ECO:0007669"/>
    <property type="project" value="InterPro"/>
</dbReference>
<keyword evidence="9" id="KW-1185">Reference proteome</keyword>
<dbReference type="AlphaFoldDB" id="A0AAN6DZS2"/>
<feature type="compositionally biased region" description="Basic and acidic residues" evidence="6">
    <location>
        <begin position="58"/>
        <end position="67"/>
    </location>
</feature>
<dbReference type="Proteomes" id="UP001203852">
    <property type="component" value="Unassembled WGS sequence"/>
</dbReference>
<feature type="region of interest" description="Disordered" evidence="6">
    <location>
        <begin position="407"/>
        <end position="434"/>
    </location>
</feature>
<dbReference type="CDD" id="cd12148">
    <property type="entry name" value="fungal_TF_MHR"/>
    <property type="match status" value="1"/>
</dbReference>